<organism evidence="1 2">
    <name type="scientific">Cochliobolus carbonum (strain 26-R-13)</name>
    <name type="common">Maize leaf spot fungus</name>
    <name type="synonym">Bipolaris zeicola</name>
    <dbReference type="NCBI Taxonomy" id="930089"/>
    <lineage>
        <taxon>Eukaryota</taxon>
        <taxon>Fungi</taxon>
        <taxon>Dikarya</taxon>
        <taxon>Ascomycota</taxon>
        <taxon>Pezizomycotina</taxon>
        <taxon>Dothideomycetes</taxon>
        <taxon>Pleosporomycetidae</taxon>
        <taxon>Pleosporales</taxon>
        <taxon>Pleosporineae</taxon>
        <taxon>Pleosporaceae</taxon>
        <taxon>Bipolaris</taxon>
    </lineage>
</organism>
<reference evidence="1 2" key="1">
    <citation type="journal article" date="2013" name="PLoS Genet.">
        <title>Comparative genome structure, secondary metabolite, and effector coding capacity across Cochliobolus pathogens.</title>
        <authorList>
            <person name="Condon B.J."/>
            <person name="Leng Y."/>
            <person name="Wu D."/>
            <person name="Bushley K.E."/>
            <person name="Ohm R.A."/>
            <person name="Otillar R."/>
            <person name="Martin J."/>
            <person name="Schackwitz W."/>
            <person name="Grimwood J."/>
            <person name="MohdZainudin N."/>
            <person name="Xue C."/>
            <person name="Wang R."/>
            <person name="Manning V.A."/>
            <person name="Dhillon B."/>
            <person name="Tu Z.J."/>
            <person name="Steffenson B.J."/>
            <person name="Salamov A."/>
            <person name="Sun H."/>
            <person name="Lowry S."/>
            <person name="LaButti K."/>
            <person name="Han J."/>
            <person name="Copeland A."/>
            <person name="Lindquist E."/>
            <person name="Barry K."/>
            <person name="Schmutz J."/>
            <person name="Baker S.E."/>
            <person name="Ciuffetti L.M."/>
            <person name="Grigoriev I.V."/>
            <person name="Zhong S."/>
            <person name="Turgeon B.G."/>
        </authorList>
    </citation>
    <scope>NUCLEOTIDE SEQUENCE [LARGE SCALE GENOMIC DNA]</scope>
    <source>
        <strain evidence="1 2">26-R-13</strain>
    </source>
</reference>
<evidence type="ECO:0000313" key="1">
    <source>
        <dbReference type="EMBL" id="EUC37541.1"/>
    </source>
</evidence>
<dbReference type="KEGG" id="bze:COCCADRAFT_85431"/>
<dbReference type="HOGENOM" id="CLU_2764665_0_0_1"/>
<dbReference type="RefSeq" id="XP_007708200.1">
    <property type="nucleotide sequence ID" value="XM_007710010.1"/>
</dbReference>
<dbReference type="Proteomes" id="UP000053841">
    <property type="component" value="Unassembled WGS sequence"/>
</dbReference>
<gene>
    <name evidence="1" type="ORF">COCCADRAFT_85431</name>
</gene>
<proteinExistence type="predicted"/>
<protein>
    <submittedName>
        <fullName evidence="1">Uncharacterized protein</fullName>
    </submittedName>
</protein>
<dbReference type="EMBL" id="KI964550">
    <property type="protein sequence ID" value="EUC37541.1"/>
    <property type="molecule type" value="Genomic_DNA"/>
</dbReference>
<feature type="non-terminal residue" evidence="1">
    <location>
        <position position="1"/>
    </location>
</feature>
<sequence>RQPGHEPVHGGQVFSYWSPSPFFFSTSPTILSGFFLLNHMNTPVLPTFQTLLYQPHQSIASTGLLPNTML</sequence>
<keyword evidence="2" id="KW-1185">Reference proteome</keyword>
<accession>W6Z1I7</accession>
<evidence type="ECO:0000313" key="2">
    <source>
        <dbReference type="Proteomes" id="UP000053841"/>
    </source>
</evidence>
<dbReference type="AlphaFoldDB" id="W6Z1I7"/>
<dbReference type="GeneID" id="19151954"/>
<name>W6Z1I7_COCC2</name>